<evidence type="ECO:0000256" key="4">
    <source>
        <dbReference type="ARBA" id="ARBA00022692"/>
    </source>
</evidence>
<dbReference type="Gene3D" id="1.20.1560.10">
    <property type="entry name" value="ABC transporter type 1, transmembrane domain"/>
    <property type="match status" value="1"/>
</dbReference>
<keyword evidence="2" id="KW-0813">Transport</keyword>
<feature type="transmembrane region" description="Helical" evidence="9">
    <location>
        <begin position="267"/>
        <end position="286"/>
    </location>
</feature>
<dbReference type="EMBL" id="LN650648">
    <property type="protein sequence ID" value="CEI71779.1"/>
    <property type="molecule type" value="Genomic_DNA"/>
</dbReference>
<dbReference type="AlphaFoldDB" id="A0A2P2BN11"/>
<dbReference type="Pfam" id="PF00005">
    <property type="entry name" value="ABC_tran"/>
    <property type="match status" value="1"/>
</dbReference>
<dbReference type="InterPro" id="IPR027417">
    <property type="entry name" value="P-loop_NTPase"/>
</dbReference>
<feature type="transmembrane region" description="Helical" evidence="9">
    <location>
        <begin position="159"/>
        <end position="179"/>
    </location>
</feature>
<dbReference type="InterPro" id="IPR039421">
    <property type="entry name" value="Type_1_exporter"/>
</dbReference>
<gene>
    <name evidence="12" type="ORF">FRIFI_0228</name>
</gene>
<feature type="transmembrane region" description="Helical" evidence="9">
    <location>
        <begin position="21"/>
        <end position="42"/>
    </location>
</feature>
<keyword evidence="4 9" id="KW-0812">Transmembrane</keyword>
<evidence type="ECO:0000256" key="1">
    <source>
        <dbReference type="ARBA" id="ARBA00004651"/>
    </source>
</evidence>
<dbReference type="GO" id="GO:0005524">
    <property type="term" value="F:ATP binding"/>
    <property type="evidence" value="ECO:0007669"/>
    <property type="project" value="UniProtKB-KW"/>
</dbReference>
<reference evidence="12 13" key="1">
    <citation type="submission" date="2014-09" db="EMBL/GenBank/DDBJ databases">
        <authorList>
            <person name="Hornung B.V."/>
        </authorList>
    </citation>
    <scope>NUCLEOTIDE SEQUENCE [LARGE SCALE GENOMIC DNA]</scope>
    <source>
        <strain evidence="12 13">FRIFI</strain>
    </source>
</reference>
<dbReference type="RefSeq" id="WP_176579598.1">
    <property type="nucleotide sequence ID" value="NZ_JAKNTL010000002.1"/>
</dbReference>
<evidence type="ECO:0000313" key="13">
    <source>
        <dbReference type="Proteomes" id="UP000245695"/>
    </source>
</evidence>
<feature type="transmembrane region" description="Helical" evidence="9">
    <location>
        <begin position="54"/>
        <end position="71"/>
    </location>
</feature>
<dbReference type="InterPro" id="IPR003439">
    <property type="entry name" value="ABC_transporter-like_ATP-bd"/>
</dbReference>
<dbReference type="SUPFAM" id="SSF52540">
    <property type="entry name" value="P-loop containing nucleoside triphosphate hydrolases"/>
    <property type="match status" value="1"/>
</dbReference>
<feature type="domain" description="ABC transmembrane type-1" evidence="11">
    <location>
        <begin position="19"/>
        <end position="300"/>
    </location>
</feature>
<keyword evidence="6 12" id="KW-0067">ATP-binding</keyword>
<protein>
    <submittedName>
        <fullName evidence="12">Lipid A export ATP-binding/permease protein MsbA</fullName>
    </submittedName>
</protein>
<accession>A0A2P2BN11</accession>
<sequence>MVNKRLLSLSKESQKYVYFTVLMNWISIICNIGIVLFVGNIIDKLYNNDLNFNMVAYVAYLGSLILIRFICNYMSGIFSYNSSAKVRASIRESIYKKLLKLGVNYNDTISTSSTVQIAVDGVEALEIYFGRYLPQLFYSLLAPLTLFAVIAPISFKAGIVLLICVPLIPISIASVMKFAKKLLSKYWGIYTNLGDSFLENLQGLTTLKIFDLDKEKNDEMNKEAETFRNITMKVLSMQLNSITIMDLIAFGGSAIGILIAVNEFSKGNITIGSTVVIILLSSEFFIPMRLLGSFFHVAMNGLAAADKIFDLLDAKVEEEKELSDKNKAKLKDISISIKNVDFSYDKERKVLHNVNIDIENKSMVALVGESGCGKSTITNLLLKLNKVDKGEILLNEVNLNDIPFNELRKKVSFISHSSYIFNSTIEANLRMGKEDATEEELYIALKTANLYDFVMGLDKKLQTPVGENGSFLSGGQKQRLALARMILTNPEVYIFDEATSNIDVESEDSILETIYALAKEKTVVVISHRLANIKNADKIYVLNKGYIAESGNHEELMNNNSVYANLYTNQENLENIYKEDIVREVAISE</sequence>
<feature type="domain" description="ABC transporter" evidence="10">
    <location>
        <begin position="335"/>
        <end position="569"/>
    </location>
</feature>
<dbReference type="Proteomes" id="UP000245695">
    <property type="component" value="Chromosome 1"/>
</dbReference>
<evidence type="ECO:0000256" key="9">
    <source>
        <dbReference type="SAM" id="Phobius"/>
    </source>
</evidence>
<keyword evidence="5" id="KW-0547">Nucleotide-binding</keyword>
<proteinExistence type="predicted"/>
<evidence type="ECO:0000256" key="6">
    <source>
        <dbReference type="ARBA" id="ARBA00022840"/>
    </source>
</evidence>
<dbReference type="SUPFAM" id="SSF90123">
    <property type="entry name" value="ABC transporter transmembrane region"/>
    <property type="match status" value="1"/>
</dbReference>
<comment type="subcellular location">
    <subcellularLocation>
        <location evidence="1">Cell membrane</location>
        <topology evidence="1">Multi-pass membrane protein</topology>
    </subcellularLocation>
</comment>
<evidence type="ECO:0000313" key="12">
    <source>
        <dbReference type="EMBL" id="CEI71779.1"/>
    </source>
</evidence>
<dbReference type="CDD" id="cd18781">
    <property type="entry name" value="ABC_6TM_AarD_CydDC_like"/>
    <property type="match status" value="1"/>
</dbReference>
<evidence type="ECO:0000256" key="3">
    <source>
        <dbReference type="ARBA" id="ARBA00022475"/>
    </source>
</evidence>
<evidence type="ECO:0000256" key="7">
    <source>
        <dbReference type="ARBA" id="ARBA00022989"/>
    </source>
</evidence>
<feature type="transmembrane region" description="Helical" evidence="9">
    <location>
        <begin position="136"/>
        <end position="153"/>
    </location>
</feature>
<dbReference type="PROSITE" id="PS00211">
    <property type="entry name" value="ABC_TRANSPORTER_1"/>
    <property type="match status" value="1"/>
</dbReference>
<dbReference type="KEGG" id="rhom:FRIFI_0228"/>
<dbReference type="InterPro" id="IPR003593">
    <property type="entry name" value="AAA+_ATPase"/>
</dbReference>
<dbReference type="GO" id="GO:0005886">
    <property type="term" value="C:plasma membrane"/>
    <property type="evidence" value="ECO:0007669"/>
    <property type="project" value="UniProtKB-SubCell"/>
</dbReference>
<dbReference type="Gene3D" id="3.40.50.300">
    <property type="entry name" value="P-loop containing nucleotide triphosphate hydrolases"/>
    <property type="match status" value="1"/>
</dbReference>
<evidence type="ECO:0000256" key="5">
    <source>
        <dbReference type="ARBA" id="ARBA00022741"/>
    </source>
</evidence>
<dbReference type="GO" id="GO:0016887">
    <property type="term" value="F:ATP hydrolysis activity"/>
    <property type="evidence" value="ECO:0007669"/>
    <property type="project" value="InterPro"/>
</dbReference>
<dbReference type="InterPro" id="IPR017871">
    <property type="entry name" value="ABC_transporter-like_CS"/>
</dbReference>
<dbReference type="Pfam" id="PF00664">
    <property type="entry name" value="ABC_membrane"/>
    <property type="match status" value="1"/>
</dbReference>
<dbReference type="PANTHER" id="PTHR43394:SF1">
    <property type="entry name" value="ATP-BINDING CASSETTE SUB-FAMILY B MEMBER 10, MITOCHONDRIAL"/>
    <property type="match status" value="1"/>
</dbReference>
<dbReference type="InterPro" id="IPR011527">
    <property type="entry name" value="ABC1_TM_dom"/>
</dbReference>
<keyword evidence="3" id="KW-1003">Cell membrane</keyword>
<keyword evidence="7 9" id="KW-1133">Transmembrane helix</keyword>
<evidence type="ECO:0000256" key="8">
    <source>
        <dbReference type="ARBA" id="ARBA00023136"/>
    </source>
</evidence>
<keyword evidence="13" id="KW-1185">Reference proteome</keyword>
<dbReference type="PROSITE" id="PS50929">
    <property type="entry name" value="ABC_TM1F"/>
    <property type="match status" value="1"/>
</dbReference>
<feature type="transmembrane region" description="Helical" evidence="9">
    <location>
        <begin position="242"/>
        <end position="261"/>
    </location>
</feature>
<dbReference type="SMART" id="SM00382">
    <property type="entry name" value="AAA"/>
    <property type="match status" value="1"/>
</dbReference>
<dbReference type="GO" id="GO:0015421">
    <property type="term" value="F:ABC-type oligopeptide transporter activity"/>
    <property type="evidence" value="ECO:0007669"/>
    <property type="project" value="TreeGrafter"/>
</dbReference>
<dbReference type="PROSITE" id="PS50893">
    <property type="entry name" value="ABC_TRANSPORTER_2"/>
    <property type="match status" value="1"/>
</dbReference>
<dbReference type="FunFam" id="3.40.50.300:FF:000854">
    <property type="entry name" value="Multidrug ABC transporter ATP-binding protein"/>
    <property type="match status" value="1"/>
</dbReference>
<dbReference type="InterPro" id="IPR036640">
    <property type="entry name" value="ABC1_TM_sf"/>
</dbReference>
<evidence type="ECO:0000259" key="10">
    <source>
        <dbReference type="PROSITE" id="PS50893"/>
    </source>
</evidence>
<evidence type="ECO:0000259" key="11">
    <source>
        <dbReference type="PROSITE" id="PS50929"/>
    </source>
</evidence>
<evidence type="ECO:0000256" key="2">
    <source>
        <dbReference type="ARBA" id="ARBA00022448"/>
    </source>
</evidence>
<organism evidence="12 13">
    <name type="scientific">Romboutsia hominis</name>
    <dbReference type="NCBI Taxonomy" id="1507512"/>
    <lineage>
        <taxon>Bacteria</taxon>
        <taxon>Bacillati</taxon>
        <taxon>Bacillota</taxon>
        <taxon>Clostridia</taxon>
        <taxon>Peptostreptococcales</taxon>
        <taxon>Peptostreptococcaceae</taxon>
        <taxon>Romboutsia</taxon>
    </lineage>
</organism>
<dbReference type="PANTHER" id="PTHR43394">
    <property type="entry name" value="ATP-DEPENDENT PERMEASE MDL1, MITOCHONDRIAL"/>
    <property type="match status" value="1"/>
</dbReference>
<name>A0A2P2BN11_9FIRM</name>
<keyword evidence="8 9" id="KW-0472">Membrane</keyword>